<dbReference type="EMBL" id="SMCO01000016">
    <property type="protein sequence ID" value="TCV83268.1"/>
    <property type="molecule type" value="Genomic_DNA"/>
</dbReference>
<sequence length="146" mass="16508">MVEQHTPGSNLSLPPSEKEKSWPQWLWDEVKYHLFPWGPGFLAQKPAIIAASIGLLLAVTVAWMLAATGRVAPAVVIAWWTGWSVYECFCRMHCKPWVKEGPWWGRQYRRANVPDMIAYVATKNLLIGAGLFWVLYLLGVLPDVTS</sequence>
<organism evidence="2 3">
    <name type="scientific">Sulfurirhabdus autotrophica</name>
    <dbReference type="NCBI Taxonomy" id="1706046"/>
    <lineage>
        <taxon>Bacteria</taxon>
        <taxon>Pseudomonadati</taxon>
        <taxon>Pseudomonadota</taxon>
        <taxon>Betaproteobacteria</taxon>
        <taxon>Nitrosomonadales</taxon>
        <taxon>Sulfuricellaceae</taxon>
        <taxon>Sulfurirhabdus</taxon>
    </lineage>
</organism>
<proteinExistence type="predicted"/>
<dbReference type="AlphaFoldDB" id="A0A4R3XY90"/>
<dbReference type="RefSeq" id="WP_223248348.1">
    <property type="nucleotide sequence ID" value="NZ_BHVT01000065.1"/>
</dbReference>
<reference evidence="2 3" key="1">
    <citation type="submission" date="2019-03" db="EMBL/GenBank/DDBJ databases">
        <title>Genomic Encyclopedia of Type Strains, Phase IV (KMG-IV): sequencing the most valuable type-strain genomes for metagenomic binning, comparative biology and taxonomic classification.</title>
        <authorList>
            <person name="Goeker M."/>
        </authorList>
    </citation>
    <scope>NUCLEOTIDE SEQUENCE [LARGE SCALE GENOMIC DNA]</scope>
    <source>
        <strain evidence="2 3">DSM 100309</strain>
    </source>
</reference>
<evidence type="ECO:0008006" key="4">
    <source>
        <dbReference type="Google" id="ProtNLM"/>
    </source>
</evidence>
<feature type="transmembrane region" description="Helical" evidence="1">
    <location>
        <begin position="47"/>
        <end position="65"/>
    </location>
</feature>
<accession>A0A4R3XY90</accession>
<protein>
    <recommendedName>
        <fullName evidence="4">Transcription regulator</fullName>
    </recommendedName>
</protein>
<feature type="transmembrane region" description="Helical" evidence="1">
    <location>
        <begin position="116"/>
        <end position="138"/>
    </location>
</feature>
<keyword evidence="1" id="KW-0472">Membrane</keyword>
<keyword evidence="1" id="KW-0812">Transmembrane</keyword>
<evidence type="ECO:0000313" key="3">
    <source>
        <dbReference type="Proteomes" id="UP000295367"/>
    </source>
</evidence>
<comment type="caution">
    <text evidence="2">The sequence shown here is derived from an EMBL/GenBank/DDBJ whole genome shotgun (WGS) entry which is preliminary data.</text>
</comment>
<keyword evidence="3" id="KW-1185">Reference proteome</keyword>
<gene>
    <name evidence="2" type="ORF">EDC63_11618</name>
</gene>
<name>A0A4R3XY90_9PROT</name>
<keyword evidence="1" id="KW-1133">Transmembrane helix</keyword>
<dbReference type="Proteomes" id="UP000295367">
    <property type="component" value="Unassembled WGS sequence"/>
</dbReference>
<evidence type="ECO:0000256" key="1">
    <source>
        <dbReference type="SAM" id="Phobius"/>
    </source>
</evidence>
<evidence type="ECO:0000313" key="2">
    <source>
        <dbReference type="EMBL" id="TCV83268.1"/>
    </source>
</evidence>